<keyword evidence="2" id="KW-1185">Reference proteome</keyword>
<gene>
    <name evidence="1" type="ORF">NQ318_001539</name>
</gene>
<name>A0AAV8Y839_9CUCU</name>
<evidence type="ECO:0000313" key="2">
    <source>
        <dbReference type="Proteomes" id="UP001162162"/>
    </source>
</evidence>
<dbReference type="AlphaFoldDB" id="A0AAV8Y839"/>
<dbReference type="Gene3D" id="3.60.10.10">
    <property type="entry name" value="Endonuclease/exonuclease/phosphatase"/>
    <property type="match status" value="1"/>
</dbReference>
<dbReference type="InterPro" id="IPR027124">
    <property type="entry name" value="Swc5/CFDP1/2"/>
</dbReference>
<evidence type="ECO:0008006" key="3">
    <source>
        <dbReference type="Google" id="ProtNLM"/>
    </source>
</evidence>
<dbReference type="SUPFAM" id="SSF56219">
    <property type="entry name" value="DNase I-like"/>
    <property type="match status" value="1"/>
</dbReference>
<protein>
    <recommendedName>
        <fullName evidence="3">Craniofacial development protein 2-like</fullName>
    </recommendedName>
</protein>
<organism evidence="1 2">
    <name type="scientific">Aromia moschata</name>
    <dbReference type="NCBI Taxonomy" id="1265417"/>
    <lineage>
        <taxon>Eukaryota</taxon>
        <taxon>Metazoa</taxon>
        <taxon>Ecdysozoa</taxon>
        <taxon>Arthropoda</taxon>
        <taxon>Hexapoda</taxon>
        <taxon>Insecta</taxon>
        <taxon>Pterygota</taxon>
        <taxon>Neoptera</taxon>
        <taxon>Endopterygota</taxon>
        <taxon>Coleoptera</taxon>
        <taxon>Polyphaga</taxon>
        <taxon>Cucujiformia</taxon>
        <taxon>Chrysomeloidea</taxon>
        <taxon>Cerambycidae</taxon>
        <taxon>Cerambycinae</taxon>
        <taxon>Callichromatini</taxon>
        <taxon>Aromia</taxon>
    </lineage>
</organism>
<dbReference type="PANTHER" id="PTHR23227">
    <property type="entry name" value="BUCENTAUR RELATED"/>
    <property type="match status" value="1"/>
</dbReference>
<dbReference type="PANTHER" id="PTHR23227:SF67">
    <property type="entry name" value="CRANIOFACIAL DEVELOPMENT PROTEIN 2-LIKE"/>
    <property type="match status" value="1"/>
</dbReference>
<evidence type="ECO:0000313" key="1">
    <source>
        <dbReference type="EMBL" id="KAJ8947700.1"/>
    </source>
</evidence>
<reference evidence="1" key="1">
    <citation type="journal article" date="2023" name="Insect Mol. Biol.">
        <title>Genome sequencing provides insights into the evolution of gene families encoding plant cell wall-degrading enzymes in longhorned beetles.</title>
        <authorList>
            <person name="Shin N.R."/>
            <person name="Okamura Y."/>
            <person name="Kirsch R."/>
            <person name="Pauchet Y."/>
        </authorList>
    </citation>
    <scope>NUCLEOTIDE SEQUENCE</scope>
    <source>
        <strain evidence="1">AMC_N1</strain>
    </source>
</reference>
<comment type="caution">
    <text evidence="1">The sequence shown here is derived from an EMBL/GenBank/DDBJ whole genome shotgun (WGS) entry which is preliminary data.</text>
</comment>
<dbReference type="EMBL" id="JAPWTK010000155">
    <property type="protein sequence ID" value="KAJ8947700.1"/>
    <property type="molecule type" value="Genomic_DNA"/>
</dbReference>
<dbReference type="InterPro" id="IPR036691">
    <property type="entry name" value="Endo/exonu/phosph_ase_sf"/>
</dbReference>
<dbReference type="Proteomes" id="UP001162162">
    <property type="component" value="Unassembled WGS sequence"/>
</dbReference>
<proteinExistence type="predicted"/>
<sequence>MRQSIRLHHCAGRYIGIALRLTEKVYYGVLGSREDFVRDIILRTDSSEHDLIHEFEQAEIDLLAITETKKKGRHAIELENGHMMILSGVGNDRRAQGGVGCIIKKTLTKHITKWDTVSERILLVELNLRKGNKIHVLILYGPNEDEKAETKDTFWDEVTTITESVKGDVIILGYLNGRVGRRDQRSGDVIGNHAEATRNNNGSRIIDFCIENNMLVMNTFFRHKDAHKYTREVSSRNEKSIIDYAIDIAERYREKVHELIEVSRNGDNCSLENMWNNFKHILLEAGRVTCGTIKINRGRKQEADRMVECRNQERSQGYNNQDNVLLVNENKISHPPGDAIEIEDVNTSIHKLKKGKAAGHDCITAEI</sequence>
<accession>A0AAV8Y839</accession>